<reference evidence="1 2" key="1">
    <citation type="submission" date="2019-05" db="EMBL/GenBank/DDBJ databases">
        <title>Mikania micrantha, genome provides insights into the molecular mechanism of rapid growth.</title>
        <authorList>
            <person name="Liu B."/>
        </authorList>
    </citation>
    <scope>NUCLEOTIDE SEQUENCE [LARGE SCALE GENOMIC DNA]</scope>
    <source>
        <strain evidence="1">NLD-2019</strain>
        <tissue evidence="1">Leaf</tissue>
    </source>
</reference>
<protein>
    <submittedName>
        <fullName evidence="1">Uncharacterized protein</fullName>
    </submittedName>
</protein>
<evidence type="ECO:0000313" key="2">
    <source>
        <dbReference type="Proteomes" id="UP000326396"/>
    </source>
</evidence>
<organism evidence="1 2">
    <name type="scientific">Mikania micrantha</name>
    <name type="common">bitter vine</name>
    <dbReference type="NCBI Taxonomy" id="192012"/>
    <lineage>
        <taxon>Eukaryota</taxon>
        <taxon>Viridiplantae</taxon>
        <taxon>Streptophyta</taxon>
        <taxon>Embryophyta</taxon>
        <taxon>Tracheophyta</taxon>
        <taxon>Spermatophyta</taxon>
        <taxon>Magnoliopsida</taxon>
        <taxon>eudicotyledons</taxon>
        <taxon>Gunneridae</taxon>
        <taxon>Pentapetalae</taxon>
        <taxon>asterids</taxon>
        <taxon>campanulids</taxon>
        <taxon>Asterales</taxon>
        <taxon>Asteraceae</taxon>
        <taxon>Asteroideae</taxon>
        <taxon>Heliantheae alliance</taxon>
        <taxon>Eupatorieae</taxon>
        <taxon>Mikania</taxon>
    </lineage>
</organism>
<gene>
    <name evidence="1" type="ORF">E3N88_26089</name>
</gene>
<dbReference type="AlphaFoldDB" id="A0A5N6N880"/>
<evidence type="ECO:0000313" key="1">
    <source>
        <dbReference type="EMBL" id="KAD4385920.1"/>
    </source>
</evidence>
<dbReference type="Proteomes" id="UP000326396">
    <property type="component" value="Linkage Group LG3"/>
</dbReference>
<accession>A0A5N6N880</accession>
<dbReference type="EMBL" id="SZYD01000013">
    <property type="protein sequence ID" value="KAD4385920.1"/>
    <property type="molecule type" value="Genomic_DNA"/>
</dbReference>
<keyword evidence="2" id="KW-1185">Reference proteome</keyword>
<comment type="caution">
    <text evidence="1">The sequence shown here is derived from an EMBL/GenBank/DDBJ whole genome shotgun (WGS) entry which is preliminary data.</text>
</comment>
<name>A0A5N6N880_9ASTR</name>
<proteinExistence type="predicted"/>
<sequence length="93" mass="10262">MSHNDMEIKGKTLRISKAFRIGRLKEASKVNLLHSVEVETELRGLLFTPGYGLVVEQVAALGRFQGGWEKGARGLGGLLVETSLDNLPFDHEK</sequence>